<organism evidence="4 5">
    <name type="scientific">Papiliotrema laurentii</name>
    <name type="common">Cryptococcus laurentii</name>
    <dbReference type="NCBI Taxonomy" id="5418"/>
    <lineage>
        <taxon>Eukaryota</taxon>
        <taxon>Fungi</taxon>
        <taxon>Dikarya</taxon>
        <taxon>Basidiomycota</taxon>
        <taxon>Agaricomycotina</taxon>
        <taxon>Tremellomycetes</taxon>
        <taxon>Tremellales</taxon>
        <taxon>Rhynchogastremaceae</taxon>
        <taxon>Papiliotrema</taxon>
    </lineage>
</organism>
<dbReference type="PANTHER" id="PTHR46517">
    <property type="entry name" value="FRUCTOSE-2,6-BISPHOSPHATASE TIGAR"/>
    <property type="match status" value="1"/>
</dbReference>
<keyword evidence="5" id="KW-1185">Reference proteome</keyword>
<dbReference type="InterPro" id="IPR013078">
    <property type="entry name" value="His_Pase_superF_clade-1"/>
</dbReference>
<comment type="caution">
    <text evidence="4">The sequence shown here is derived from an EMBL/GenBank/DDBJ whole genome shotgun (WGS) entry which is preliminary data.</text>
</comment>
<evidence type="ECO:0000313" key="5">
    <source>
        <dbReference type="Proteomes" id="UP001182556"/>
    </source>
</evidence>
<keyword evidence="1" id="KW-0378">Hydrolase</keyword>
<evidence type="ECO:0000313" key="4">
    <source>
        <dbReference type="EMBL" id="KAK1926587.1"/>
    </source>
</evidence>
<dbReference type="PROSITE" id="PS00175">
    <property type="entry name" value="PG_MUTASE"/>
    <property type="match status" value="1"/>
</dbReference>
<protein>
    <submittedName>
        <fullName evidence="4">Histidine phosphatase superfamily</fullName>
    </submittedName>
</protein>
<dbReference type="EMBL" id="JAODAN010000002">
    <property type="protein sequence ID" value="KAK1926587.1"/>
    <property type="molecule type" value="Genomic_DNA"/>
</dbReference>
<dbReference type="InterPro" id="IPR001345">
    <property type="entry name" value="PG/BPGM_mutase_AS"/>
</dbReference>
<dbReference type="GO" id="GO:0043456">
    <property type="term" value="P:regulation of pentose-phosphate shunt"/>
    <property type="evidence" value="ECO:0007669"/>
    <property type="project" value="TreeGrafter"/>
</dbReference>
<gene>
    <name evidence="4" type="ORF">DB88DRAFT_173111</name>
</gene>
<dbReference type="InterPro" id="IPR051695">
    <property type="entry name" value="Phosphoglycerate_Mutase"/>
</dbReference>
<dbReference type="SUPFAM" id="SSF53254">
    <property type="entry name" value="Phosphoglycerate mutase-like"/>
    <property type="match status" value="1"/>
</dbReference>
<reference evidence="4" key="1">
    <citation type="submission" date="2023-02" db="EMBL/GenBank/DDBJ databases">
        <title>Identification and recombinant expression of a fungal hydrolase from Papiliotrema laurentii that hydrolyzes apple cutin and clears colloidal polyester polyurethane.</title>
        <authorList>
            <consortium name="DOE Joint Genome Institute"/>
            <person name="Roman V.A."/>
            <person name="Bojanowski C."/>
            <person name="Crable B.R."/>
            <person name="Wagner D.N."/>
            <person name="Hung C.S."/>
            <person name="Nadeau L.J."/>
            <person name="Schratz L."/>
            <person name="Haridas S."/>
            <person name="Pangilinan J."/>
            <person name="Lipzen A."/>
            <person name="Na H."/>
            <person name="Yan M."/>
            <person name="Ng V."/>
            <person name="Grigoriev I.V."/>
            <person name="Spatafora J.W."/>
            <person name="Barlow D."/>
            <person name="Biffinger J."/>
            <person name="Kelley-Loughnane N."/>
            <person name="Varaljay V.A."/>
            <person name="Crookes-Goodson W.J."/>
        </authorList>
    </citation>
    <scope>NUCLEOTIDE SEQUENCE</scope>
    <source>
        <strain evidence="4">5307AH</strain>
    </source>
</reference>
<feature type="active site" description="Tele-phosphohistidine intermediate" evidence="2">
    <location>
        <position position="8"/>
    </location>
</feature>
<evidence type="ECO:0000256" key="1">
    <source>
        <dbReference type="ARBA" id="ARBA00022801"/>
    </source>
</evidence>
<sequence length="225" mass="25192">MLLYICRHGQTDHNLRGIIQGQLDTPLNDHGRFEARRLAQALAKVHFDEAYTSPLSRACATADAILARHPEVKLCADPLIKERGLGSMEGRRRLRGERAPPDAESHADLTKRTWKWLSGLLKTHSRSQPLSNDLTPESIDTPTVLVVSHGAWIGSLINVLLSRPIASTLAPGVDLDAHLLNTCVIKVRLWQDEKRWRGEIIDYGNLDHLKDVEEPDLEIADDVKD</sequence>
<dbReference type="Pfam" id="PF00300">
    <property type="entry name" value="His_Phos_1"/>
    <property type="match status" value="1"/>
</dbReference>
<dbReference type="GO" id="GO:0045820">
    <property type="term" value="P:negative regulation of glycolytic process"/>
    <property type="evidence" value="ECO:0007669"/>
    <property type="project" value="TreeGrafter"/>
</dbReference>
<dbReference type="PANTHER" id="PTHR46517:SF1">
    <property type="entry name" value="FRUCTOSE-2,6-BISPHOSPHATASE TIGAR"/>
    <property type="match status" value="1"/>
</dbReference>
<dbReference type="InterPro" id="IPR029033">
    <property type="entry name" value="His_PPase_superfam"/>
</dbReference>
<feature type="active site" description="Proton donor/acceptor" evidence="2">
    <location>
        <position position="82"/>
    </location>
</feature>
<accession>A0AAD9L8J9</accession>
<dbReference type="SMART" id="SM00855">
    <property type="entry name" value="PGAM"/>
    <property type="match status" value="1"/>
</dbReference>
<evidence type="ECO:0000256" key="3">
    <source>
        <dbReference type="PIRSR" id="PIRSR613078-2"/>
    </source>
</evidence>
<dbReference type="CDD" id="cd07067">
    <property type="entry name" value="HP_PGM_like"/>
    <property type="match status" value="1"/>
</dbReference>
<dbReference type="Gene3D" id="3.40.50.1240">
    <property type="entry name" value="Phosphoglycerate mutase-like"/>
    <property type="match status" value="1"/>
</dbReference>
<dbReference type="AlphaFoldDB" id="A0AAD9L8J9"/>
<evidence type="ECO:0000256" key="2">
    <source>
        <dbReference type="PIRSR" id="PIRSR613078-1"/>
    </source>
</evidence>
<dbReference type="GO" id="GO:0004331">
    <property type="term" value="F:fructose-2,6-bisphosphate 2-phosphatase activity"/>
    <property type="evidence" value="ECO:0007669"/>
    <property type="project" value="TreeGrafter"/>
</dbReference>
<dbReference type="GO" id="GO:0005829">
    <property type="term" value="C:cytosol"/>
    <property type="evidence" value="ECO:0007669"/>
    <property type="project" value="TreeGrafter"/>
</dbReference>
<proteinExistence type="predicted"/>
<feature type="binding site" evidence="3">
    <location>
        <begin position="7"/>
        <end position="14"/>
    </location>
    <ligand>
        <name>substrate</name>
    </ligand>
</feature>
<feature type="binding site" evidence="3">
    <location>
        <position position="57"/>
    </location>
    <ligand>
        <name>substrate</name>
    </ligand>
</feature>
<dbReference type="Proteomes" id="UP001182556">
    <property type="component" value="Unassembled WGS sequence"/>
</dbReference>
<name>A0AAD9L8J9_PAPLA</name>